<keyword evidence="2" id="KW-1185">Reference proteome</keyword>
<evidence type="ECO:0000313" key="2">
    <source>
        <dbReference type="Proteomes" id="UP001060085"/>
    </source>
</evidence>
<name>A0ACC0BUR2_CATRO</name>
<proteinExistence type="predicted"/>
<reference evidence="2" key="1">
    <citation type="journal article" date="2023" name="Nat. Plants">
        <title>Single-cell RNA sequencing provides a high-resolution roadmap for understanding the multicellular compartmentation of specialized metabolism.</title>
        <authorList>
            <person name="Sun S."/>
            <person name="Shen X."/>
            <person name="Li Y."/>
            <person name="Li Y."/>
            <person name="Wang S."/>
            <person name="Li R."/>
            <person name="Zhang H."/>
            <person name="Shen G."/>
            <person name="Guo B."/>
            <person name="Wei J."/>
            <person name="Xu J."/>
            <person name="St-Pierre B."/>
            <person name="Chen S."/>
            <person name="Sun C."/>
        </authorList>
    </citation>
    <scope>NUCLEOTIDE SEQUENCE [LARGE SCALE GENOMIC DNA]</scope>
</reference>
<evidence type="ECO:0000313" key="1">
    <source>
        <dbReference type="EMBL" id="KAI5676359.1"/>
    </source>
</evidence>
<comment type="caution">
    <text evidence="1">The sequence shown here is derived from an EMBL/GenBank/DDBJ whole genome shotgun (WGS) entry which is preliminary data.</text>
</comment>
<sequence>MPLRSDLISVSCLWSTSFMAPKKSTTSSSKRSNTSKRAWVYDSTPDSTKPTILPHPKRLSVTTRKLVVDRENLKIIVEKDFHELGFETLLHIFGDYHPNLVCEFYTNMLYKMGASASILGIRDEGNTGTVDSNRKTFNKDSDWSYEATCDRLEIRPRPFDRRRILHGDDFSQLLPQINKTIKIGIRESSSQLVDDESEDDESNDDGSYGHPFIKQLSEFPTLKDSSEEEEDEEHGVKCYSRSLFLLWLLVAKTVLTRANAKDNISYNTKFCRFGLEVIALVVIKCESLWDQP</sequence>
<gene>
    <name evidence="1" type="ORF">M9H77_07309</name>
</gene>
<dbReference type="Proteomes" id="UP001060085">
    <property type="component" value="Linkage Group LG02"/>
</dbReference>
<protein>
    <submittedName>
        <fullName evidence="1">Uncharacterized protein</fullName>
    </submittedName>
</protein>
<accession>A0ACC0BUR2</accession>
<organism evidence="1 2">
    <name type="scientific">Catharanthus roseus</name>
    <name type="common">Madagascar periwinkle</name>
    <name type="synonym">Vinca rosea</name>
    <dbReference type="NCBI Taxonomy" id="4058"/>
    <lineage>
        <taxon>Eukaryota</taxon>
        <taxon>Viridiplantae</taxon>
        <taxon>Streptophyta</taxon>
        <taxon>Embryophyta</taxon>
        <taxon>Tracheophyta</taxon>
        <taxon>Spermatophyta</taxon>
        <taxon>Magnoliopsida</taxon>
        <taxon>eudicotyledons</taxon>
        <taxon>Gunneridae</taxon>
        <taxon>Pentapetalae</taxon>
        <taxon>asterids</taxon>
        <taxon>lamiids</taxon>
        <taxon>Gentianales</taxon>
        <taxon>Apocynaceae</taxon>
        <taxon>Rauvolfioideae</taxon>
        <taxon>Vinceae</taxon>
        <taxon>Catharanthinae</taxon>
        <taxon>Catharanthus</taxon>
    </lineage>
</organism>
<dbReference type="EMBL" id="CM044702">
    <property type="protein sequence ID" value="KAI5676359.1"/>
    <property type="molecule type" value="Genomic_DNA"/>
</dbReference>